<dbReference type="AlphaFoldDB" id="A0A4R7UZL6"/>
<dbReference type="PANTHER" id="PTHR43745:SF2">
    <property type="entry name" value="NITROREDUCTASE MJ1384-RELATED"/>
    <property type="match status" value="1"/>
</dbReference>
<evidence type="ECO:0000313" key="3">
    <source>
        <dbReference type="Proteomes" id="UP000295804"/>
    </source>
</evidence>
<dbReference type="RefSeq" id="WP_134177439.1">
    <property type="nucleotide sequence ID" value="NZ_SOCQ01000016.1"/>
</dbReference>
<dbReference type="GO" id="GO:0016491">
    <property type="term" value="F:oxidoreductase activity"/>
    <property type="evidence" value="ECO:0007669"/>
    <property type="project" value="InterPro"/>
</dbReference>
<dbReference type="EMBL" id="SOCQ01000016">
    <property type="protein sequence ID" value="TDV41637.1"/>
    <property type="molecule type" value="Genomic_DNA"/>
</dbReference>
<dbReference type="PANTHER" id="PTHR43745">
    <property type="entry name" value="NITROREDUCTASE MJ1384-RELATED"/>
    <property type="match status" value="1"/>
</dbReference>
<feature type="domain" description="Nitroreductase" evidence="1">
    <location>
        <begin position="161"/>
        <end position="353"/>
    </location>
</feature>
<name>A0A4R7UZL6_9PSED</name>
<reference evidence="2 3" key="1">
    <citation type="submission" date="2019-03" db="EMBL/GenBank/DDBJ databases">
        <title>Genomic analyses of the natural microbiome of Caenorhabditis elegans.</title>
        <authorList>
            <person name="Samuel B."/>
        </authorList>
    </citation>
    <scope>NUCLEOTIDE SEQUENCE [LARGE SCALE GENOMIC DNA]</scope>
    <source>
        <strain evidence="2 3">BIGb0525</strain>
    </source>
</reference>
<dbReference type="InterPro" id="IPR029479">
    <property type="entry name" value="Nitroreductase"/>
</dbReference>
<dbReference type="Pfam" id="PF00881">
    <property type="entry name" value="Nitroreductase"/>
    <property type="match status" value="1"/>
</dbReference>
<dbReference type="Proteomes" id="UP000295804">
    <property type="component" value="Unassembled WGS sequence"/>
</dbReference>
<sequence length="372" mass="42164">MIEAVVNQDIIITVSSEKIGLWNLISGEQYEIYERSYWARIFELVSRPDLLDFSKSEDVGLYEAGLILINEDARNYERNLQSNGNWGWDQISRIFHLGSKHITMDDGVINDTTKREIGYLDYCESIFPNIPEIEIEREGELIELPPYDGQAFRSETLEKTLRARSTSRKFVKDPISLQAVANILYMTFGKIHGDLRKDEMEQRGLVTVGYRRSSPSAGSLQATEAYIIVQNVAGLAAGVYHYRSHQHKLTLLSTDLTIPLDKALCYQDFALDAGLLVILTSRFDKLWWKYPHSRAYRSALMDVGHLSQTFNLVTTAHGLNTWLTGFFIDDLLNQQLRIDSHKEHTIFVLAAGHGAPDPVNPGIELALASLRA</sequence>
<dbReference type="InterPro" id="IPR052544">
    <property type="entry name" value="Bacteriocin_Proc_Enz"/>
</dbReference>
<protein>
    <submittedName>
        <fullName evidence="2">SagB-type dehydrogenase family enzyme</fullName>
    </submittedName>
</protein>
<evidence type="ECO:0000259" key="1">
    <source>
        <dbReference type="Pfam" id="PF00881"/>
    </source>
</evidence>
<dbReference type="InterPro" id="IPR020051">
    <property type="entry name" value="SagB-type_dehydrogenase"/>
</dbReference>
<dbReference type="InterPro" id="IPR000415">
    <property type="entry name" value="Nitroreductase-like"/>
</dbReference>
<accession>A0A4R7UZL6</accession>
<dbReference type="NCBIfam" id="TIGR03605">
    <property type="entry name" value="antibiot_sagB"/>
    <property type="match status" value="1"/>
</dbReference>
<comment type="caution">
    <text evidence="2">The sequence shown here is derived from an EMBL/GenBank/DDBJ whole genome shotgun (WGS) entry which is preliminary data.</text>
</comment>
<dbReference type="SUPFAM" id="SSF55469">
    <property type="entry name" value="FMN-dependent nitroreductase-like"/>
    <property type="match status" value="1"/>
</dbReference>
<dbReference type="CDD" id="cd02142">
    <property type="entry name" value="McbC_SagB-like_oxidoreductase"/>
    <property type="match status" value="1"/>
</dbReference>
<evidence type="ECO:0000313" key="2">
    <source>
        <dbReference type="EMBL" id="TDV41637.1"/>
    </source>
</evidence>
<gene>
    <name evidence="2" type="ORF">EDF87_11688</name>
</gene>
<proteinExistence type="predicted"/>
<dbReference type="Gene3D" id="3.40.109.10">
    <property type="entry name" value="NADH Oxidase"/>
    <property type="match status" value="1"/>
</dbReference>
<organism evidence="2 3">
    <name type="scientific">Pseudomonas helmanticensis</name>
    <dbReference type="NCBI Taxonomy" id="1471381"/>
    <lineage>
        <taxon>Bacteria</taxon>
        <taxon>Pseudomonadati</taxon>
        <taxon>Pseudomonadota</taxon>
        <taxon>Gammaproteobacteria</taxon>
        <taxon>Pseudomonadales</taxon>
        <taxon>Pseudomonadaceae</taxon>
        <taxon>Pseudomonas</taxon>
    </lineage>
</organism>